<dbReference type="eggNOG" id="COG0789">
    <property type="taxonomic scope" value="Bacteria"/>
</dbReference>
<dbReference type="Pfam" id="PF13411">
    <property type="entry name" value="MerR_1"/>
    <property type="match status" value="1"/>
</dbReference>
<evidence type="ECO:0000259" key="5">
    <source>
        <dbReference type="PROSITE" id="PS50937"/>
    </source>
</evidence>
<evidence type="ECO:0000313" key="7">
    <source>
        <dbReference type="Proteomes" id="UP000005561"/>
    </source>
</evidence>
<dbReference type="PROSITE" id="PS50937">
    <property type="entry name" value="HTH_MERR_2"/>
    <property type="match status" value="1"/>
</dbReference>
<evidence type="ECO:0000256" key="3">
    <source>
        <dbReference type="ARBA" id="ARBA00023125"/>
    </source>
</evidence>
<dbReference type="SUPFAM" id="SSF46955">
    <property type="entry name" value="Putative DNA-binding domain"/>
    <property type="match status" value="1"/>
</dbReference>
<dbReference type="PANTHER" id="PTHR30204:SF69">
    <property type="entry name" value="MERR-FAMILY TRANSCRIPTIONAL REGULATOR"/>
    <property type="match status" value="1"/>
</dbReference>
<dbReference type="GO" id="GO:0003700">
    <property type="term" value="F:DNA-binding transcription factor activity"/>
    <property type="evidence" value="ECO:0007669"/>
    <property type="project" value="InterPro"/>
</dbReference>
<dbReference type="CDD" id="cd01107">
    <property type="entry name" value="HTH_BmrR"/>
    <property type="match status" value="1"/>
</dbReference>
<gene>
    <name evidence="6" type="ORF">BRYFOR_05162</name>
</gene>
<evidence type="ECO:0000256" key="4">
    <source>
        <dbReference type="ARBA" id="ARBA00023163"/>
    </source>
</evidence>
<dbReference type="InterPro" id="IPR009061">
    <property type="entry name" value="DNA-bd_dom_put_sf"/>
</dbReference>
<reference evidence="6" key="1">
    <citation type="submission" date="2009-07" db="EMBL/GenBank/DDBJ databases">
        <authorList>
            <person name="Weinstock G."/>
            <person name="Sodergren E."/>
            <person name="Clifton S."/>
            <person name="Fulton L."/>
            <person name="Fulton B."/>
            <person name="Courtney L."/>
            <person name="Fronick C."/>
            <person name="Harrison M."/>
            <person name="Strong C."/>
            <person name="Farmer C."/>
            <person name="Delahaunty K."/>
            <person name="Markovic C."/>
            <person name="Hall O."/>
            <person name="Minx P."/>
            <person name="Tomlinson C."/>
            <person name="Mitreva M."/>
            <person name="Nelson J."/>
            <person name="Hou S."/>
            <person name="Wollam A."/>
            <person name="Pepin K.H."/>
            <person name="Johnson M."/>
            <person name="Bhonagiri V."/>
            <person name="Nash W.E."/>
            <person name="Warren W."/>
            <person name="Chinwalla A."/>
            <person name="Mardis E.R."/>
            <person name="Wilson R.K."/>
        </authorList>
    </citation>
    <scope>NUCLEOTIDE SEQUENCE [LARGE SCALE GENOMIC DNA]</scope>
    <source>
        <strain evidence="6">DSM 14469</strain>
    </source>
</reference>
<dbReference type="InterPro" id="IPR029442">
    <property type="entry name" value="GyrI-like"/>
</dbReference>
<dbReference type="Pfam" id="PF06445">
    <property type="entry name" value="GyrI-like"/>
    <property type="match status" value="1"/>
</dbReference>
<dbReference type="Gene3D" id="3.20.80.10">
    <property type="entry name" value="Regulatory factor, effector binding domain"/>
    <property type="match status" value="1"/>
</dbReference>
<dbReference type="AlphaFoldDB" id="C6L972"/>
<dbReference type="GO" id="GO:0003677">
    <property type="term" value="F:DNA binding"/>
    <property type="evidence" value="ECO:0007669"/>
    <property type="project" value="UniProtKB-KW"/>
</dbReference>
<dbReference type="Gene3D" id="1.10.1660.10">
    <property type="match status" value="1"/>
</dbReference>
<protein>
    <submittedName>
        <fullName evidence="6">Transcriptional regulator, MerR family</fullName>
    </submittedName>
</protein>
<dbReference type="InterPro" id="IPR000551">
    <property type="entry name" value="MerR-type_HTH_dom"/>
</dbReference>
<dbReference type="SMART" id="SM00422">
    <property type="entry name" value="HTH_MERR"/>
    <property type="match status" value="1"/>
</dbReference>
<dbReference type="SUPFAM" id="SSF55136">
    <property type="entry name" value="Probable bacterial effector-binding domain"/>
    <property type="match status" value="1"/>
</dbReference>
<sequence length="290" mass="33394">MEKGGGGMDNGSLFKIGDVARMFHISAGTLRHYEKAGVLEPEYVDEKTGYRYYSTRQFECLNTIRYLRALDMPLEQIADFLRNRDVGRIQELLRQQKETVIKKQQELQIIERKIDNRLKQLQDALSSELEVIRMTEIAPRRIAWIRNQLSPQTYLDLETSIRELEQEQGDAVVFLGKVGVGIGKEHLLRKAYDRYDMVFLLLDEEDVYNGAVEELPAEICVTIRFCGSHRDAPAYYQKLEAYIAENDLCIAGFSKEITMIDDGFTSNTDQFVTEIQIPVRRKKAGGTEHN</sequence>
<comment type="caution">
    <text evidence="6">The sequence shown here is derived from an EMBL/GenBank/DDBJ whole genome shotgun (WGS) entry which is preliminary data.</text>
</comment>
<evidence type="ECO:0000256" key="1">
    <source>
        <dbReference type="ARBA" id="ARBA00022491"/>
    </source>
</evidence>
<dbReference type="EMBL" id="ACCL02000001">
    <property type="protein sequence ID" value="EET62811.1"/>
    <property type="molecule type" value="Genomic_DNA"/>
</dbReference>
<dbReference type="STRING" id="168384.SAMN05660368_01776"/>
<keyword evidence="2" id="KW-0805">Transcription regulation</keyword>
<keyword evidence="7" id="KW-1185">Reference proteome</keyword>
<name>C6L972_9FIRM</name>
<dbReference type="InterPro" id="IPR010499">
    <property type="entry name" value="AraC_E-bd"/>
</dbReference>
<evidence type="ECO:0000256" key="2">
    <source>
        <dbReference type="ARBA" id="ARBA00023015"/>
    </source>
</evidence>
<organism evidence="6 7">
    <name type="scientific">Marvinbryantia formatexigens DSM 14469</name>
    <dbReference type="NCBI Taxonomy" id="478749"/>
    <lineage>
        <taxon>Bacteria</taxon>
        <taxon>Bacillati</taxon>
        <taxon>Bacillota</taxon>
        <taxon>Clostridia</taxon>
        <taxon>Lachnospirales</taxon>
        <taxon>Lachnospiraceae</taxon>
        <taxon>Marvinbryantia</taxon>
    </lineage>
</organism>
<feature type="domain" description="HTH merR-type" evidence="5">
    <location>
        <begin position="13"/>
        <end position="83"/>
    </location>
</feature>
<evidence type="ECO:0000313" key="6">
    <source>
        <dbReference type="EMBL" id="EET62811.1"/>
    </source>
</evidence>
<dbReference type="InterPro" id="IPR011256">
    <property type="entry name" value="Reg_factor_effector_dom_sf"/>
</dbReference>
<keyword evidence="1" id="KW-0678">Repressor</keyword>
<dbReference type="InterPro" id="IPR047057">
    <property type="entry name" value="MerR_fam"/>
</dbReference>
<keyword evidence="4" id="KW-0804">Transcription</keyword>
<accession>C6L972</accession>
<proteinExistence type="predicted"/>
<dbReference type="SMART" id="SM00871">
    <property type="entry name" value="AraC_E_bind"/>
    <property type="match status" value="1"/>
</dbReference>
<dbReference type="PANTHER" id="PTHR30204">
    <property type="entry name" value="REDOX-CYCLING DRUG-SENSING TRANSCRIPTIONAL ACTIVATOR SOXR"/>
    <property type="match status" value="1"/>
</dbReference>
<keyword evidence="3" id="KW-0238">DNA-binding</keyword>
<dbReference type="Proteomes" id="UP000005561">
    <property type="component" value="Unassembled WGS sequence"/>
</dbReference>